<reference evidence="4" key="1">
    <citation type="journal article" date="2019" name="Int. J. Syst. Evol. Microbiol.">
        <title>The Global Catalogue of Microorganisms (GCM) 10K type strain sequencing project: providing services to taxonomists for standard genome sequencing and annotation.</title>
        <authorList>
            <consortium name="The Broad Institute Genomics Platform"/>
            <consortium name="The Broad Institute Genome Sequencing Center for Infectious Disease"/>
            <person name="Wu L."/>
            <person name="Ma J."/>
        </authorList>
    </citation>
    <scope>NUCLEOTIDE SEQUENCE [LARGE SCALE GENOMIC DNA]</scope>
    <source>
        <strain evidence="4">CECT 7649</strain>
    </source>
</reference>
<evidence type="ECO:0000313" key="3">
    <source>
        <dbReference type="EMBL" id="MFC7381890.1"/>
    </source>
</evidence>
<name>A0ABW2P0G7_9ACTN</name>
<evidence type="ECO:0000256" key="1">
    <source>
        <dbReference type="SAM" id="MobiDB-lite"/>
    </source>
</evidence>
<sequence>MTSTPPRGARRRRPVLIPAVAVLAAATAGVSAALGGLAQAPDTSVEKLGKGAEFDQGKMLTVVQDAVVRSGGKFEMGVSSKRYLQIILKVTNETDRTIQAQEMDHALPTVRADSTTIKPKPGDLGPYIRSISQGHSYAQLHPGVPTTVIMSFELEPGRPVPKRLSIDLGAFELHEDFYSRQRAWSQIFQDTAVTPSPAASATPASSPSGTDSPRLGLAEPKTRLPPVVAAQVDLPVRVETS</sequence>
<keyword evidence="2" id="KW-0732">Signal</keyword>
<accession>A0ABW2P0G7</accession>
<evidence type="ECO:0000313" key="4">
    <source>
        <dbReference type="Proteomes" id="UP001596496"/>
    </source>
</evidence>
<feature type="compositionally biased region" description="Low complexity" evidence="1">
    <location>
        <begin position="195"/>
        <end position="213"/>
    </location>
</feature>
<dbReference type="EMBL" id="JBHTCG010000003">
    <property type="protein sequence ID" value="MFC7381890.1"/>
    <property type="molecule type" value="Genomic_DNA"/>
</dbReference>
<dbReference type="InterPro" id="IPR006311">
    <property type="entry name" value="TAT_signal"/>
</dbReference>
<keyword evidence="4" id="KW-1185">Reference proteome</keyword>
<proteinExistence type="predicted"/>
<feature type="chain" id="PRO_5046832796" description="DUF4352 domain-containing protein" evidence="2">
    <location>
        <begin position="33"/>
        <end position="241"/>
    </location>
</feature>
<evidence type="ECO:0008006" key="5">
    <source>
        <dbReference type="Google" id="ProtNLM"/>
    </source>
</evidence>
<gene>
    <name evidence="3" type="ORF">ACFQSB_06705</name>
</gene>
<organism evidence="3 4">
    <name type="scientific">Sphaerisporangium rhizosphaerae</name>
    <dbReference type="NCBI Taxonomy" id="2269375"/>
    <lineage>
        <taxon>Bacteria</taxon>
        <taxon>Bacillati</taxon>
        <taxon>Actinomycetota</taxon>
        <taxon>Actinomycetes</taxon>
        <taxon>Streptosporangiales</taxon>
        <taxon>Streptosporangiaceae</taxon>
        <taxon>Sphaerisporangium</taxon>
    </lineage>
</organism>
<evidence type="ECO:0000256" key="2">
    <source>
        <dbReference type="SAM" id="SignalP"/>
    </source>
</evidence>
<feature type="region of interest" description="Disordered" evidence="1">
    <location>
        <begin position="195"/>
        <end position="226"/>
    </location>
</feature>
<comment type="caution">
    <text evidence="3">The sequence shown here is derived from an EMBL/GenBank/DDBJ whole genome shotgun (WGS) entry which is preliminary data.</text>
</comment>
<dbReference type="Proteomes" id="UP001596496">
    <property type="component" value="Unassembled WGS sequence"/>
</dbReference>
<dbReference type="PROSITE" id="PS51318">
    <property type="entry name" value="TAT"/>
    <property type="match status" value="1"/>
</dbReference>
<feature type="signal peptide" evidence="2">
    <location>
        <begin position="1"/>
        <end position="32"/>
    </location>
</feature>
<dbReference type="RefSeq" id="WP_380824954.1">
    <property type="nucleotide sequence ID" value="NZ_JBHTCG010000003.1"/>
</dbReference>
<protein>
    <recommendedName>
        <fullName evidence="5">DUF4352 domain-containing protein</fullName>
    </recommendedName>
</protein>